<evidence type="ECO:0000259" key="7">
    <source>
        <dbReference type="Pfam" id="PF04138"/>
    </source>
</evidence>
<comment type="similarity">
    <text evidence="2">Belongs to the GtrA family.</text>
</comment>
<evidence type="ECO:0000313" key="8">
    <source>
        <dbReference type="EMBL" id="EGD57416.1"/>
    </source>
</evidence>
<feature type="transmembrane region" description="Helical" evidence="6">
    <location>
        <begin position="280"/>
        <end position="303"/>
    </location>
</feature>
<feature type="transmembrane region" description="Helical" evidence="6">
    <location>
        <begin position="116"/>
        <end position="138"/>
    </location>
</feature>
<keyword evidence="4 6" id="KW-1133">Transmembrane helix</keyword>
<accession>F1ZDE2</accession>
<dbReference type="Proteomes" id="UP000004728">
    <property type="component" value="Unassembled WGS sequence"/>
</dbReference>
<protein>
    <recommendedName>
        <fullName evidence="7">GtrA/DPMS transmembrane domain-containing protein</fullName>
    </recommendedName>
</protein>
<feature type="transmembrane region" description="Helical" evidence="6">
    <location>
        <begin position="439"/>
        <end position="457"/>
    </location>
</feature>
<dbReference type="InterPro" id="IPR007267">
    <property type="entry name" value="GtrA_DPMS_TM"/>
</dbReference>
<proteinExistence type="inferred from homology"/>
<dbReference type="RefSeq" id="WP_008071460.1">
    <property type="nucleotide sequence ID" value="NZ_AQWK01000004.1"/>
</dbReference>
<feature type="transmembrane region" description="Helical" evidence="6">
    <location>
        <begin position="23"/>
        <end position="46"/>
    </location>
</feature>
<gene>
    <name evidence="8" type="ORF">Y88_3726</name>
</gene>
<feature type="transmembrane region" description="Helical" evidence="6">
    <location>
        <begin position="492"/>
        <end position="515"/>
    </location>
</feature>
<dbReference type="Pfam" id="PF04138">
    <property type="entry name" value="GtrA_DPMS_TM"/>
    <property type="match status" value="1"/>
</dbReference>
<evidence type="ECO:0000256" key="6">
    <source>
        <dbReference type="SAM" id="Phobius"/>
    </source>
</evidence>
<dbReference type="InParanoid" id="F1ZDE2"/>
<keyword evidence="3 6" id="KW-0812">Transmembrane</keyword>
<feature type="transmembrane region" description="Helical" evidence="6">
    <location>
        <begin position="463"/>
        <end position="480"/>
    </location>
</feature>
<dbReference type="HOGENOM" id="CLU_026851_0_0_5"/>
<dbReference type="PANTHER" id="PTHR38459:SF1">
    <property type="entry name" value="PROPHAGE BACTOPRENOL-LINKED GLUCOSE TRANSLOCASE HOMOLOG"/>
    <property type="match status" value="1"/>
</dbReference>
<organism evidence="8 9">
    <name type="scientific">Novosphingobium nitrogenifigens DSM 19370</name>
    <dbReference type="NCBI Taxonomy" id="983920"/>
    <lineage>
        <taxon>Bacteria</taxon>
        <taxon>Pseudomonadati</taxon>
        <taxon>Pseudomonadota</taxon>
        <taxon>Alphaproteobacteria</taxon>
        <taxon>Sphingomonadales</taxon>
        <taxon>Sphingomonadaceae</taxon>
        <taxon>Novosphingobium</taxon>
    </lineage>
</organism>
<comment type="subcellular location">
    <subcellularLocation>
        <location evidence="1">Membrane</location>
        <topology evidence="1">Multi-pass membrane protein</topology>
    </subcellularLocation>
</comment>
<dbReference type="EMBL" id="AEWJ01000065">
    <property type="protein sequence ID" value="EGD57416.1"/>
    <property type="molecule type" value="Genomic_DNA"/>
</dbReference>
<feature type="transmembrane region" description="Helical" evidence="6">
    <location>
        <begin position="355"/>
        <end position="375"/>
    </location>
</feature>
<evidence type="ECO:0000256" key="3">
    <source>
        <dbReference type="ARBA" id="ARBA00022692"/>
    </source>
</evidence>
<feature type="transmembrane region" description="Helical" evidence="6">
    <location>
        <begin position="239"/>
        <end position="259"/>
    </location>
</feature>
<keyword evidence="5 6" id="KW-0472">Membrane</keyword>
<evidence type="ECO:0000313" key="9">
    <source>
        <dbReference type="Proteomes" id="UP000004728"/>
    </source>
</evidence>
<feature type="transmembrane region" description="Helical" evidence="6">
    <location>
        <begin position="409"/>
        <end position="427"/>
    </location>
</feature>
<dbReference type="GO" id="GO:0000271">
    <property type="term" value="P:polysaccharide biosynthetic process"/>
    <property type="evidence" value="ECO:0007669"/>
    <property type="project" value="InterPro"/>
</dbReference>
<feature type="transmembrane region" description="Helical" evidence="6">
    <location>
        <begin position="323"/>
        <end position="343"/>
    </location>
</feature>
<name>F1ZDE2_9SPHN</name>
<evidence type="ECO:0000256" key="4">
    <source>
        <dbReference type="ARBA" id="ARBA00022989"/>
    </source>
</evidence>
<dbReference type="STRING" id="983920.Y88_3726"/>
<sequence length="666" mass="71322">MTEQALSAPAPRLRALASEAGRIARFGAVGLVNTAIGAGTIAIGLHCGLGDYAANAAGYGLGLVSSYILNRRFTFRAKGSADGREKLRFAMTAGISYLVNLTILLLGRRIGAGGTMALQLVAMAAYTMTFYALSRLFVFSANERPSRDRAARRGDPLALADSNLLVLALVLATAVPILFPPILPLMDLGGHVGRYAVQIDGGRSADLARWYGFQWGLLPNLGVDLLVQGLAPLIGLEPAVHLIVGAIPPLMVLGLLLLAREAHGRIPPGAAFAAPLAYGAPYIMGFANFTLGIAMATLLLALWMRLGRSHPRFRAALFVPLGFILWLCHLVAYGVFGIVAGCIELDRQRARGRGWTASILHAGLALIPLLSGPLAGRLFPHRADPGEPFRYLETSAKLAYPLLILRDTWSLWDTACATVVVLAAFVALRAQGWHRHRGLVGAGLVLTALYVVMPDVIMGSHYADIRLLPIILGLLIIAGAPPTETAIDRRRAGLILAAALGFAGVRMASTTYTLLVQGRQAERSLSALDALPRGSNLITLYVAQCGGWSSDRRHHLGGYALARHHAFDNAQWEMPSGQLLSVHNPDAQPFVRDPSEVTFLHPCHGAADLATTIAAVPTPISWLWVIENGQDNDFGLRDFPGWQPVRQSGNSVLLHRRAEPLGKDGK</sequence>
<feature type="transmembrane region" description="Helical" evidence="6">
    <location>
        <begin position="158"/>
        <end position="179"/>
    </location>
</feature>
<evidence type="ECO:0000256" key="1">
    <source>
        <dbReference type="ARBA" id="ARBA00004141"/>
    </source>
</evidence>
<comment type="caution">
    <text evidence="8">The sequence shown here is derived from an EMBL/GenBank/DDBJ whole genome shotgun (WGS) entry which is preliminary data.</text>
</comment>
<dbReference type="eggNOG" id="COG2246">
    <property type="taxonomic scope" value="Bacteria"/>
</dbReference>
<keyword evidence="9" id="KW-1185">Reference proteome</keyword>
<evidence type="ECO:0000256" key="5">
    <source>
        <dbReference type="ARBA" id="ARBA00023136"/>
    </source>
</evidence>
<evidence type="ECO:0000256" key="2">
    <source>
        <dbReference type="ARBA" id="ARBA00009399"/>
    </source>
</evidence>
<feature type="transmembrane region" description="Helical" evidence="6">
    <location>
        <begin position="89"/>
        <end position="110"/>
    </location>
</feature>
<dbReference type="PANTHER" id="PTHR38459">
    <property type="entry name" value="PROPHAGE BACTOPRENOL-LINKED GLUCOSE TRANSLOCASE HOMOLOG"/>
    <property type="match status" value="1"/>
</dbReference>
<feature type="transmembrane region" description="Helical" evidence="6">
    <location>
        <begin position="52"/>
        <end position="69"/>
    </location>
</feature>
<reference evidence="8 9" key="1">
    <citation type="journal article" date="2012" name="J. Bacteriol.">
        <title>Draft Genome Sequence of Novosphingobium nitrogenifigens Y88T.</title>
        <authorList>
            <person name="Strabala T.J."/>
            <person name="Macdonald L."/>
            <person name="Liu V."/>
            <person name="Smit A.M."/>
        </authorList>
    </citation>
    <scope>NUCLEOTIDE SEQUENCE [LARGE SCALE GENOMIC DNA]</scope>
    <source>
        <strain evidence="8 9">DSM 19370</strain>
    </source>
</reference>
<dbReference type="GO" id="GO:0005886">
    <property type="term" value="C:plasma membrane"/>
    <property type="evidence" value="ECO:0007669"/>
    <property type="project" value="TreeGrafter"/>
</dbReference>
<dbReference type="AlphaFoldDB" id="F1ZDE2"/>
<feature type="domain" description="GtrA/DPMS transmembrane" evidence="7">
    <location>
        <begin position="25"/>
        <end position="139"/>
    </location>
</feature>
<dbReference type="OrthoDB" id="7293882at2"/>
<dbReference type="InterPro" id="IPR051401">
    <property type="entry name" value="GtrA_CellWall_Glycosyl"/>
</dbReference>